<keyword evidence="1" id="KW-1133">Transmembrane helix</keyword>
<reference evidence="4" key="1">
    <citation type="journal article" date="2019" name="Int. J. Syst. Evol. Microbiol.">
        <title>The Global Catalogue of Microorganisms (GCM) 10K type strain sequencing project: providing services to taxonomists for standard genome sequencing and annotation.</title>
        <authorList>
            <consortium name="The Broad Institute Genomics Platform"/>
            <consortium name="The Broad Institute Genome Sequencing Center for Infectious Disease"/>
            <person name="Wu L."/>
            <person name="Ma J."/>
        </authorList>
    </citation>
    <scope>NUCLEOTIDE SEQUENCE [LARGE SCALE GENOMIC DNA]</scope>
    <source>
        <strain evidence="4">JCM 17137</strain>
    </source>
</reference>
<dbReference type="EMBL" id="BAABDD010000052">
    <property type="protein sequence ID" value="GAA3766421.1"/>
    <property type="molecule type" value="Genomic_DNA"/>
</dbReference>
<proteinExistence type="predicted"/>
<dbReference type="Proteomes" id="UP001500908">
    <property type="component" value="Unassembled WGS sequence"/>
</dbReference>
<protein>
    <recommendedName>
        <fullName evidence="2">SHOCT domain-containing protein</fullName>
    </recommendedName>
</protein>
<comment type="caution">
    <text evidence="3">The sequence shown here is derived from an EMBL/GenBank/DDBJ whole genome shotgun (WGS) entry which is preliminary data.</text>
</comment>
<keyword evidence="1" id="KW-0812">Transmembrane</keyword>
<evidence type="ECO:0000256" key="1">
    <source>
        <dbReference type="SAM" id="Phobius"/>
    </source>
</evidence>
<name>A0ABP7GJR0_9ACTN</name>
<organism evidence="3 4">
    <name type="scientific">Salinactinospora qingdaonensis</name>
    <dbReference type="NCBI Taxonomy" id="702744"/>
    <lineage>
        <taxon>Bacteria</taxon>
        <taxon>Bacillati</taxon>
        <taxon>Actinomycetota</taxon>
        <taxon>Actinomycetes</taxon>
        <taxon>Streptosporangiales</taxon>
        <taxon>Nocardiopsidaceae</taxon>
        <taxon>Salinactinospora</taxon>
    </lineage>
</organism>
<feature type="domain" description="SHOCT" evidence="2">
    <location>
        <begin position="49"/>
        <end position="74"/>
    </location>
</feature>
<accession>A0ABP7GJR0</accession>
<evidence type="ECO:0000313" key="4">
    <source>
        <dbReference type="Proteomes" id="UP001500908"/>
    </source>
</evidence>
<keyword evidence="1" id="KW-0472">Membrane</keyword>
<evidence type="ECO:0000259" key="2">
    <source>
        <dbReference type="Pfam" id="PF09851"/>
    </source>
</evidence>
<gene>
    <name evidence="3" type="ORF">GCM10022402_49550</name>
</gene>
<evidence type="ECO:0000313" key="3">
    <source>
        <dbReference type="EMBL" id="GAA3766421.1"/>
    </source>
</evidence>
<dbReference type="Pfam" id="PF09851">
    <property type="entry name" value="SHOCT"/>
    <property type="match status" value="1"/>
</dbReference>
<sequence length="84" mass="9518">MMNNAWLAVTMFLFWILLIVAIVALLRSMFFAERSKGEQRSEATPGSAAEQTLAERFARGDIDEEEYNNRLATLRATPAGRRKP</sequence>
<dbReference type="RefSeq" id="WP_344977422.1">
    <property type="nucleotide sequence ID" value="NZ_BAABDD010000052.1"/>
</dbReference>
<keyword evidence="4" id="KW-1185">Reference proteome</keyword>
<feature type="transmembrane region" description="Helical" evidence="1">
    <location>
        <begin position="6"/>
        <end position="26"/>
    </location>
</feature>
<dbReference type="InterPro" id="IPR018649">
    <property type="entry name" value="SHOCT"/>
</dbReference>